<name>A0A6M9PMC9_9BURK</name>
<evidence type="ECO:0000259" key="2">
    <source>
        <dbReference type="PROSITE" id="PS51549"/>
    </source>
</evidence>
<organism evidence="3 4">
    <name type="scientific">Polynucleobacter arcticus</name>
    <dbReference type="NCBI Taxonomy" id="1743165"/>
    <lineage>
        <taxon>Bacteria</taxon>
        <taxon>Pseudomonadati</taxon>
        <taxon>Pseudomonadota</taxon>
        <taxon>Betaproteobacteria</taxon>
        <taxon>Burkholderiales</taxon>
        <taxon>Burkholderiaceae</taxon>
        <taxon>Polynucleobacter</taxon>
    </lineage>
</organism>
<evidence type="ECO:0000256" key="1">
    <source>
        <dbReference type="SAM" id="SignalP"/>
    </source>
</evidence>
<evidence type="ECO:0000313" key="4">
    <source>
        <dbReference type="Proteomes" id="UP000501090"/>
    </source>
</evidence>
<accession>A0A6M9PMC9</accession>
<dbReference type="Proteomes" id="UP000501090">
    <property type="component" value="Chromosome"/>
</dbReference>
<keyword evidence="1" id="KW-0732">Signal</keyword>
<sequence length="164" mass="18498">MKKVNILLVSVLILLPISVSAQILDAIRGHVQDLKVRFDDHQKIEGDIIKRGQIDKSAKGQDLIHNSSGEWQLVKVGNQLFLQSSEDFRSSPGPDYHIYISSKPAIKDNDEFSSQQIEVSRIKKPNGAAFYLLKTQDPDDVSSMLIWCKQFKEYIGSADLRSVK</sequence>
<feature type="signal peptide" evidence="1">
    <location>
        <begin position="1"/>
        <end position="21"/>
    </location>
</feature>
<dbReference type="Pfam" id="PF10517">
    <property type="entry name" value="DM13"/>
    <property type="match status" value="1"/>
</dbReference>
<feature type="domain" description="DM13" evidence="2">
    <location>
        <begin position="52"/>
        <end position="161"/>
    </location>
</feature>
<gene>
    <name evidence="3" type="ORF">DN92_05105</name>
</gene>
<protein>
    <recommendedName>
        <fullName evidence="2">DM13 domain-containing protein</fullName>
    </recommendedName>
</protein>
<keyword evidence="4" id="KW-1185">Reference proteome</keyword>
<dbReference type="AlphaFoldDB" id="A0A6M9PMC9"/>
<dbReference type="RefSeq" id="WP_173960230.1">
    <property type="nucleotide sequence ID" value="NZ_CBCSCC010000002.1"/>
</dbReference>
<dbReference type="KEGG" id="pard:DN92_05105"/>
<reference evidence="3 4" key="1">
    <citation type="submission" date="2018-04" db="EMBL/GenBank/DDBJ databases">
        <title>Polynucleobacter sp. UK-Long2-W17 genome.</title>
        <authorList>
            <person name="Hahn M.W."/>
        </authorList>
    </citation>
    <scope>NUCLEOTIDE SEQUENCE [LARGE SCALE GENOMIC DNA]</scope>
    <source>
        <strain evidence="3 4">UK-Long2-W17</strain>
    </source>
</reference>
<dbReference type="PROSITE" id="PS51549">
    <property type="entry name" value="DM13"/>
    <property type="match status" value="1"/>
</dbReference>
<dbReference type="EMBL" id="CP028940">
    <property type="protein sequence ID" value="QKM60468.1"/>
    <property type="molecule type" value="Genomic_DNA"/>
</dbReference>
<evidence type="ECO:0000313" key="3">
    <source>
        <dbReference type="EMBL" id="QKM60468.1"/>
    </source>
</evidence>
<feature type="chain" id="PRO_5026828534" description="DM13 domain-containing protein" evidence="1">
    <location>
        <begin position="22"/>
        <end position="164"/>
    </location>
</feature>
<proteinExistence type="predicted"/>
<dbReference type="InterPro" id="IPR019545">
    <property type="entry name" value="DM13_domain"/>
</dbReference>